<dbReference type="InterPro" id="IPR023917">
    <property type="entry name" value="Bifunctiontional_GlmU_bac-type"/>
</dbReference>
<accession>X1K6Z9</accession>
<protein>
    <recommendedName>
        <fullName evidence="4">Glucose-1-phosphate thymidylyltransferase</fullName>
    </recommendedName>
</protein>
<dbReference type="InterPro" id="IPR011004">
    <property type="entry name" value="Trimer_LpxA-like_sf"/>
</dbReference>
<dbReference type="GO" id="GO:0016746">
    <property type="term" value="F:acyltransferase activity"/>
    <property type="evidence" value="ECO:0007669"/>
    <property type="project" value="UniProtKB-KW"/>
</dbReference>
<feature type="non-terminal residue" evidence="3">
    <location>
        <position position="1"/>
    </location>
</feature>
<dbReference type="Gene3D" id="2.160.10.10">
    <property type="entry name" value="Hexapeptide repeat proteins"/>
    <property type="match status" value="1"/>
</dbReference>
<dbReference type="EMBL" id="BARU01037805">
    <property type="protein sequence ID" value="GAH77868.1"/>
    <property type="molecule type" value="Genomic_DNA"/>
</dbReference>
<keyword evidence="1" id="KW-0808">Transferase</keyword>
<gene>
    <name evidence="3" type="ORF">S03H2_58844</name>
</gene>
<evidence type="ECO:0000256" key="2">
    <source>
        <dbReference type="ARBA" id="ARBA00023315"/>
    </source>
</evidence>
<proteinExistence type="predicted"/>
<name>X1K6Z9_9ZZZZ</name>
<dbReference type="SUPFAM" id="SSF51161">
    <property type="entry name" value="Trimeric LpxA-like enzymes"/>
    <property type="match status" value="1"/>
</dbReference>
<dbReference type="AlphaFoldDB" id="X1K6Z9"/>
<dbReference type="PANTHER" id="PTHR43584:SF9">
    <property type="entry name" value="TRANSFERASE HEXAPEPTIDE REPEAT CONTAINING PROTEIN"/>
    <property type="match status" value="1"/>
</dbReference>
<evidence type="ECO:0008006" key="4">
    <source>
        <dbReference type="Google" id="ProtNLM"/>
    </source>
</evidence>
<evidence type="ECO:0000313" key="3">
    <source>
        <dbReference type="EMBL" id="GAH77868.1"/>
    </source>
</evidence>
<dbReference type="GO" id="GO:0016779">
    <property type="term" value="F:nucleotidyltransferase activity"/>
    <property type="evidence" value="ECO:0007669"/>
    <property type="project" value="UniProtKB-ARBA"/>
</dbReference>
<evidence type="ECO:0000256" key="1">
    <source>
        <dbReference type="ARBA" id="ARBA00022679"/>
    </source>
</evidence>
<sequence>PCFLGERTQTFEAKIREGCSIGPLCRCGGEIEESIFHGHSNKYHTGFLGHSYVCEWVNLGALTTNSDLKNDYGTVKVHVQGKPLDSGSIKVGSLIGDHTKTSIGTLLNTGSHIGIMCNLMAGASVLPKYVPSFAWYVQDRISKSLGIEYSLSTARTAMGRRKRELSPAMEALIRLTEERTREERMEKIGRDRRKLRRR</sequence>
<dbReference type="InterPro" id="IPR050065">
    <property type="entry name" value="GlmU-like"/>
</dbReference>
<dbReference type="NCBIfam" id="TIGR03991">
    <property type="entry name" value="alt_bact_glmU"/>
    <property type="match status" value="1"/>
</dbReference>
<keyword evidence="2" id="KW-0012">Acyltransferase</keyword>
<dbReference type="PANTHER" id="PTHR43584">
    <property type="entry name" value="NUCLEOTIDYL TRANSFERASE"/>
    <property type="match status" value="1"/>
</dbReference>
<organism evidence="3">
    <name type="scientific">marine sediment metagenome</name>
    <dbReference type="NCBI Taxonomy" id="412755"/>
    <lineage>
        <taxon>unclassified sequences</taxon>
        <taxon>metagenomes</taxon>
        <taxon>ecological metagenomes</taxon>
    </lineage>
</organism>
<comment type="caution">
    <text evidence="3">The sequence shown here is derived from an EMBL/GenBank/DDBJ whole genome shotgun (WGS) entry which is preliminary data.</text>
</comment>
<reference evidence="3" key="1">
    <citation type="journal article" date="2014" name="Front. Microbiol.">
        <title>High frequency of phylogenetically diverse reductive dehalogenase-homologous genes in deep subseafloor sedimentary metagenomes.</title>
        <authorList>
            <person name="Kawai M."/>
            <person name="Futagami T."/>
            <person name="Toyoda A."/>
            <person name="Takaki Y."/>
            <person name="Nishi S."/>
            <person name="Hori S."/>
            <person name="Arai W."/>
            <person name="Tsubouchi T."/>
            <person name="Morono Y."/>
            <person name="Uchiyama I."/>
            <person name="Ito T."/>
            <person name="Fujiyama A."/>
            <person name="Inagaki F."/>
            <person name="Takami H."/>
        </authorList>
    </citation>
    <scope>NUCLEOTIDE SEQUENCE</scope>
    <source>
        <strain evidence="3">Expedition CK06-06</strain>
    </source>
</reference>